<gene>
    <name evidence="1" type="ORF">AVEN_110804_1</name>
</gene>
<dbReference type="EMBL" id="BGPR01001333">
    <property type="protein sequence ID" value="GBM51349.1"/>
    <property type="molecule type" value="Genomic_DNA"/>
</dbReference>
<accession>A0A4Y2GF63</accession>
<proteinExistence type="predicted"/>
<evidence type="ECO:0000313" key="1">
    <source>
        <dbReference type="EMBL" id="GBM51349.1"/>
    </source>
</evidence>
<dbReference type="AlphaFoldDB" id="A0A4Y2GF63"/>
<organism evidence="1 2">
    <name type="scientific">Araneus ventricosus</name>
    <name type="common">Orbweaver spider</name>
    <name type="synonym">Epeira ventricosa</name>
    <dbReference type="NCBI Taxonomy" id="182803"/>
    <lineage>
        <taxon>Eukaryota</taxon>
        <taxon>Metazoa</taxon>
        <taxon>Ecdysozoa</taxon>
        <taxon>Arthropoda</taxon>
        <taxon>Chelicerata</taxon>
        <taxon>Arachnida</taxon>
        <taxon>Araneae</taxon>
        <taxon>Araneomorphae</taxon>
        <taxon>Entelegynae</taxon>
        <taxon>Araneoidea</taxon>
        <taxon>Araneidae</taxon>
        <taxon>Araneus</taxon>
    </lineage>
</organism>
<evidence type="ECO:0000313" key="2">
    <source>
        <dbReference type="Proteomes" id="UP000499080"/>
    </source>
</evidence>
<keyword evidence="2" id="KW-1185">Reference proteome</keyword>
<reference evidence="1 2" key="1">
    <citation type="journal article" date="2019" name="Sci. Rep.">
        <title>Orb-weaving spider Araneus ventricosus genome elucidates the spidroin gene catalogue.</title>
        <authorList>
            <person name="Kono N."/>
            <person name="Nakamura H."/>
            <person name="Ohtoshi R."/>
            <person name="Moran D.A.P."/>
            <person name="Shinohara A."/>
            <person name="Yoshida Y."/>
            <person name="Fujiwara M."/>
            <person name="Mori M."/>
            <person name="Tomita M."/>
            <person name="Arakawa K."/>
        </authorList>
    </citation>
    <scope>NUCLEOTIDE SEQUENCE [LARGE SCALE GENOMIC DNA]</scope>
</reference>
<protein>
    <submittedName>
        <fullName evidence="1">Uncharacterized protein</fullName>
    </submittedName>
</protein>
<sequence>MLVSSATRLQTTLPNKLPKKGLNSIFRPRNIILKKCLGTSLSINDNKTGIQATLGDPSLMYFLKSPYPKPHVKRIQPFSTGTWSFSQLSLQIPASSFR</sequence>
<comment type="caution">
    <text evidence="1">The sequence shown here is derived from an EMBL/GenBank/DDBJ whole genome shotgun (WGS) entry which is preliminary data.</text>
</comment>
<name>A0A4Y2GF63_ARAVE</name>
<dbReference type="Proteomes" id="UP000499080">
    <property type="component" value="Unassembled WGS sequence"/>
</dbReference>